<dbReference type="RefSeq" id="WP_125047260.1">
    <property type="nucleotide sequence ID" value="NZ_BHZC01000001.1"/>
</dbReference>
<evidence type="ECO:0000256" key="1">
    <source>
        <dbReference type="SAM" id="MobiDB-lite"/>
    </source>
</evidence>
<gene>
    <name evidence="2" type="ORF">OEIGOIKO_05747</name>
</gene>
<dbReference type="Proteomes" id="UP000287830">
    <property type="component" value="Unassembled WGS sequence"/>
</dbReference>
<feature type="region of interest" description="Disordered" evidence="1">
    <location>
        <begin position="21"/>
        <end position="52"/>
    </location>
</feature>
<protein>
    <submittedName>
        <fullName evidence="2">Uncharacterized protein</fullName>
    </submittedName>
</protein>
<proteinExistence type="predicted"/>
<dbReference type="InterPro" id="IPR058009">
    <property type="entry name" value="TTP_Phage_16"/>
</dbReference>
<comment type="caution">
    <text evidence="2">The sequence shown here is derived from an EMBL/GenBank/DDBJ whole genome shotgun (WGS) entry which is preliminary data.</text>
</comment>
<name>A0A7U9L019_9ACTN</name>
<dbReference type="AlphaFoldDB" id="A0A7U9L019"/>
<sequence length="159" mass="16811">MSDLISDGKTKVVWVASLSSQSSPPAAELNAGADVTPRVTPDGLKVDPDTASVDTNSLASRFDTAEPGRVKVDIEVTCKRGTTPQEDLPWRTFTYGTHGCLAVRRGVDYEVPFAAGQEVEVYPVACGEPASAPPAANEVSKFTSKMMLTQAPQTRAVVA</sequence>
<dbReference type="GeneID" id="95624525"/>
<evidence type="ECO:0000313" key="3">
    <source>
        <dbReference type="Proteomes" id="UP000287830"/>
    </source>
</evidence>
<dbReference type="OrthoDB" id="3629220at2"/>
<accession>A0A7U9L019</accession>
<organism evidence="2 3">
    <name type="scientific">Streptomyces chrestomyceticus JCM 4735</name>
    <dbReference type="NCBI Taxonomy" id="1306181"/>
    <lineage>
        <taxon>Bacteria</taxon>
        <taxon>Bacillati</taxon>
        <taxon>Actinomycetota</taxon>
        <taxon>Actinomycetes</taxon>
        <taxon>Kitasatosporales</taxon>
        <taxon>Streptomycetaceae</taxon>
        <taxon>Streptomyces</taxon>
    </lineage>
</organism>
<dbReference type="EMBL" id="BHZC01000001">
    <property type="protein sequence ID" value="GCD37937.1"/>
    <property type="molecule type" value="Genomic_DNA"/>
</dbReference>
<evidence type="ECO:0000313" key="2">
    <source>
        <dbReference type="EMBL" id="GCD37937.1"/>
    </source>
</evidence>
<reference evidence="2 3" key="1">
    <citation type="submission" date="2018-11" db="EMBL/GenBank/DDBJ databases">
        <title>Whole genome sequence of Streptomyces chrestomyceticus NBRC 13444(T).</title>
        <authorList>
            <person name="Komaki H."/>
            <person name="Tamura T."/>
        </authorList>
    </citation>
    <scope>NUCLEOTIDE SEQUENCE [LARGE SCALE GENOMIC DNA]</scope>
    <source>
        <strain evidence="2 3">NBRC 13444</strain>
    </source>
</reference>
<dbReference type="Pfam" id="PF25595">
    <property type="entry name" value="Phage_TTP_16"/>
    <property type="match status" value="1"/>
</dbReference>